<proteinExistence type="predicted"/>
<feature type="region of interest" description="Disordered" evidence="1">
    <location>
        <begin position="180"/>
        <end position="199"/>
    </location>
</feature>
<feature type="region of interest" description="Disordered" evidence="1">
    <location>
        <begin position="25"/>
        <end position="59"/>
    </location>
</feature>
<evidence type="ECO:0000256" key="2">
    <source>
        <dbReference type="SAM" id="SignalP"/>
    </source>
</evidence>
<evidence type="ECO:0000313" key="3">
    <source>
        <dbReference type="EMBL" id="MBN8429715.1"/>
    </source>
</evidence>
<keyword evidence="2" id="KW-0732">Signal</keyword>
<evidence type="ECO:0000313" key="4">
    <source>
        <dbReference type="Proteomes" id="UP000664293"/>
    </source>
</evidence>
<dbReference type="EMBL" id="JAEKJR010000001">
    <property type="protein sequence ID" value="MBN8429715.1"/>
    <property type="molecule type" value="Genomic_DNA"/>
</dbReference>
<dbReference type="SUPFAM" id="SSF69304">
    <property type="entry name" value="Tricorn protease N-terminal domain"/>
    <property type="match status" value="1"/>
</dbReference>
<evidence type="ECO:0000256" key="1">
    <source>
        <dbReference type="SAM" id="MobiDB-lite"/>
    </source>
</evidence>
<comment type="caution">
    <text evidence="3">The sequence shown here is derived from an EMBL/GenBank/DDBJ whole genome shotgun (WGS) entry which is preliminary data.</text>
</comment>
<dbReference type="SUPFAM" id="SSF63825">
    <property type="entry name" value="YWTD domain"/>
    <property type="match status" value="1"/>
</dbReference>
<feature type="signal peptide" evidence="2">
    <location>
        <begin position="1"/>
        <end position="20"/>
    </location>
</feature>
<dbReference type="Proteomes" id="UP000664293">
    <property type="component" value="Unassembled WGS sequence"/>
</dbReference>
<keyword evidence="4" id="KW-1185">Reference proteome</keyword>
<reference evidence="3 4" key="1">
    <citation type="submission" date="2020-12" db="EMBL/GenBank/DDBJ databases">
        <title>Oil enriched cultivation method for isolating marine PHA-producing bacteria.</title>
        <authorList>
            <person name="Zheng W."/>
            <person name="Yu S."/>
            <person name="Huang Y."/>
        </authorList>
    </citation>
    <scope>NUCLEOTIDE SEQUENCE [LARGE SCALE GENOMIC DNA]</scope>
    <source>
        <strain evidence="3 4">SN0-2</strain>
    </source>
</reference>
<feature type="compositionally biased region" description="Low complexity" evidence="1">
    <location>
        <begin position="37"/>
        <end position="46"/>
    </location>
</feature>
<organism evidence="3 4">
    <name type="scientific">Microbulbifer salipaludis</name>
    <dbReference type="NCBI Taxonomy" id="187980"/>
    <lineage>
        <taxon>Bacteria</taxon>
        <taxon>Pseudomonadati</taxon>
        <taxon>Pseudomonadota</taxon>
        <taxon>Gammaproteobacteria</taxon>
        <taxon>Cellvibrionales</taxon>
        <taxon>Microbulbiferaceae</taxon>
        <taxon>Microbulbifer</taxon>
    </lineage>
</organism>
<gene>
    <name evidence="3" type="ORF">JF535_02500</name>
</gene>
<feature type="chain" id="PRO_5046076345" description="LVIVD repeat-containing protein" evidence="2">
    <location>
        <begin position="21"/>
        <end position="823"/>
    </location>
</feature>
<sequence>MNLKRTLGVVVASCILSACGGGGGSDGGSAPSPSPTPTQYSVTTSVGTGGSVSPQSATVESGGTATFTISADQGYQISSVEGCNGTLSDGSYTTGQITANCVVTIAFAQSDSTSTDSQPPTASILFPAPVTRTSSNTLIVRGTARDAGSVKSVRVNGVEATLTRSSAVSLQNSMSIHRYVPDPLANGTGGGSDEDSEDEVEWEAEISVPDDDDSTVVVETEDDSGNVEEVADTVEIKNRAVPVSFTIDAENRKLMGQLWQLPSDDGWYNPLVIWGLDDDSYEILSTPADYPYCGMLMLDSSRRQVICPELFDGHLKLTALNLDSSAHTVLLGKSLELDPAEWQFAHVTDAKLSADYTSIYLMLTYFSVASYDDNKVVIFRYDFADNSLNLLVDGYTPSGVKLAARSFDLTESGIVAIKYRTAEEIADEGRLILIDYAGTDVTDLTEPVELALDKVDIDGATSTAYMAGYYGIAKADLTDGSHQVLSLESDEKLFNVNQLASLAHDAAASRLLVGDSAYGYIFAVDTETGERTEFAANGVGSGKHLLAIRAIELDEDAQTAYVLDDGGSEEGILAVVDLNTGNREEIARLPTCRYFAQDLVLDKSAGRIFAVFEHEIFEVTLADGLVRPLISSGGGSCGGSYTFSGGSLDVSGSRLLLTETSTDSILALDLASATISSVYSGGEIDVPVDVEPDPNSGLMYVLSQANGALYSYDQSSNELSLLLDECIEDHGRNALDPNIGNIHGMDVDPNNPWIWISGDYLMKFDLEANSCAVMPWKYYGYGLGNNISILDAEAAADGRLFGTKFNNVIQIDFESGEIVTISR</sequence>
<accession>A0ABS3E346</accession>
<name>A0ABS3E346_9GAMM</name>
<protein>
    <recommendedName>
        <fullName evidence="5">LVIVD repeat-containing protein</fullName>
    </recommendedName>
</protein>
<dbReference type="InterPro" id="IPR015943">
    <property type="entry name" value="WD40/YVTN_repeat-like_dom_sf"/>
</dbReference>
<dbReference type="Gene3D" id="2.130.10.10">
    <property type="entry name" value="YVTN repeat-like/Quinoprotein amine dehydrogenase"/>
    <property type="match status" value="1"/>
</dbReference>
<evidence type="ECO:0008006" key="5">
    <source>
        <dbReference type="Google" id="ProtNLM"/>
    </source>
</evidence>
<dbReference type="PROSITE" id="PS51257">
    <property type="entry name" value="PROKAR_LIPOPROTEIN"/>
    <property type="match status" value="1"/>
</dbReference>
<dbReference type="RefSeq" id="WP_206998655.1">
    <property type="nucleotide sequence ID" value="NZ_JAEKJR010000001.1"/>
</dbReference>